<feature type="transmembrane region" description="Helical" evidence="1">
    <location>
        <begin position="160"/>
        <end position="177"/>
    </location>
</feature>
<keyword evidence="1" id="KW-0812">Transmembrane</keyword>
<feature type="domain" description="Phosphatidic acid phosphatase type 2/haloperoxidase" evidence="2">
    <location>
        <begin position="59"/>
        <end position="175"/>
    </location>
</feature>
<accession>A0ABW3HZ73</accession>
<feature type="transmembrane region" description="Helical" evidence="1">
    <location>
        <begin position="26"/>
        <end position="48"/>
    </location>
</feature>
<protein>
    <submittedName>
        <fullName evidence="3">Phosphatase PAP2 family protein</fullName>
    </submittedName>
</protein>
<dbReference type="Pfam" id="PF01569">
    <property type="entry name" value="PAP2"/>
    <property type="match status" value="1"/>
</dbReference>
<feature type="transmembrane region" description="Helical" evidence="1">
    <location>
        <begin position="134"/>
        <end position="154"/>
    </location>
</feature>
<gene>
    <name evidence="3" type="ORF">ACFQ1O_01385</name>
</gene>
<reference evidence="4" key="1">
    <citation type="journal article" date="2019" name="Int. J. Syst. Evol. Microbiol.">
        <title>The Global Catalogue of Microorganisms (GCM) 10K type strain sequencing project: providing services to taxonomists for standard genome sequencing and annotation.</title>
        <authorList>
            <consortium name="The Broad Institute Genomics Platform"/>
            <consortium name="The Broad Institute Genome Sequencing Center for Infectious Disease"/>
            <person name="Wu L."/>
            <person name="Ma J."/>
        </authorList>
    </citation>
    <scope>NUCLEOTIDE SEQUENCE [LARGE SCALE GENOMIC DNA]</scope>
    <source>
        <strain evidence="4">CCUG 62114</strain>
    </source>
</reference>
<keyword evidence="1" id="KW-0472">Membrane</keyword>
<dbReference type="InterPro" id="IPR036938">
    <property type="entry name" value="PAP2/HPO_sf"/>
</dbReference>
<dbReference type="InterPro" id="IPR000326">
    <property type="entry name" value="PAP2/HPO"/>
</dbReference>
<proteinExistence type="predicted"/>
<dbReference type="SUPFAM" id="SSF48317">
    <property type="entry name" value="Acid phosphatase/Vanadium-dependent haloperoxidase"/>
    <property type="match status" value="1"/>
</dbReference>
<name>A0ABW3HZ73_9FLAO</name>
<evidence type="ECO:0000313" key="4">
    <source>
        <dbReference type="Proteomes" id="UP001596997"/>
    </source>
</evidence>
<organism evidence="3 4">
    <name type="scientific">Pseudofulvibacter geojedonensis</name>
    <dbReference type="NCBI Taxonomy" id="1123758"/>
    <lineage>
        <taxon>Bacteria</taxon>
        <taxon>Pseudomonadati</taxon>
        <taxon>Bacteroidota</taxon>
        <taxon>Flavobacteriia</taxon>
        <taxon>Flavobacteriales</taxon>
        <taxon>Flavobacteriaceae</taxon>
        <taxon>Pseudofulvibacter</taxon>
    </lineage>
</organism>
<dbReference type="PANTHER" id="PTHR14969:SF13">
    <property type="entry name" value="AT30094P"/>
    <property type="match status" value="1"/>
</dbReference>
<dbReference type="SMART" id="SM00014">
    <property type="entry name" value="acidPPc"/>
    <property type="match status" value="1"/>
</dbReference>
<keyword evidence="1" id="KW-1133">Transmembrane helix</keyword>
<evidence type="ECO:0000256" key="1">
    <source>
        <dbReference type="SAM" id="Phobius"/>
    </source>
</evidence>
<evidence type="ECO:0000259" key="2">
    <source>
        <dbReference type="SMART" id="SM00014"/>
    </source>
</evidence>
<dbReference type="EMBL" id="JBHTJM010000002">
    <property type="protein sequence ID" value="MFD0962652.1"/>
    <property type="molecule type" value="Genomic_DNA"/>
</dbReference>
<dbReference type="Proteomes" id="UP001596997">
    <property type="component" value="Unassembled WGS sequence"/>
</dbReference>
<dbReference type="Gene3D" id="1.20.144.10">
    <property type="entry name" value="Phosphatidic acid phosphatase type 2/haloperoxidase"/>
    <property type="match status" value="1"/>
</dbReference>
<dbReference type="PANTHER" id="PTHR14969">
    <property type="entry name" value="SPHINGOSINE-1-PHOSPHATE PHOSPHOHYDROLASE"/>
    <property type="match status" value="1"/>
</dbReference>
<dbReference type="RefSeq" id="WP_377712540.1">
    <property type="nucleotide sequence ID" value="NZ_JBHTJM010000002.1"/>
</dbReference>
<evidence type="ECO:0000313" key="3">
    <source>
        <dbReference type="EMBL" id="MFD0962652.1"/>
    </source>
</evidence>
<sequence length="187" mass="21265">MESILQLDTDLFLFLNGLGSSTWDGFWMFITGKWNAIPLYALLLFLLYKKLGLKGTLLTMLTVALMILVTDQVSKYFKYELMLRLRPCYDMPDLVRLVKDSCGGKGGYFSAHATSSMALAIFMGQVLKKHFKYIAVLLFLWAFMVGYSRIYIGVHYPGDVLTGFVFGTLVALGMYKLQQWLIAKYNA</sequence>
<comment type="caution">
    <text evidence="3">The sequence shown here is derived from an EMBL/GenBank/DDBJ whole genome shotgun (WGS) entry which is preliminary data.</text>
</comment>
<feature type="transmembrane region" description="Helical" evidence="1">
    <location>
        <begin position="55"/>
        <end position="74"/>
    </location>
</feature>
<keyword evidence="4" id="KW-1185">Reference proteome</keyword>